<dbReference type="AlphaFoldDB" id="A0A4Q1UQX5"/>
<comment type="caution">
    <text evidence="1">The sequence shown here is derived from an EMBL/GenBank/DDBJ whole genome shotgun (WGS) entry which is preliminary data.</text>
</comment>
<dbReference type="OrthoDB" id="8226920at2"/>
<evidence type="ECO:0000313" key="2">
    <source>
        <dbReference type="Proteomes" id="UP000290819"/>
    </source>
</evidence>
<keyword evidence="2" id="KW-1185">Reference proteome</keyword>
<proteinExistence type="predicted"/>
<organism evidence="1 2">
    <name type="scientific">Bradyrhizobium betae</name>
    <dbReference type="NCBI Taxonomy" id="244734"/>
    <lineage>
        <taxon>Bacteria</taxon>
        <taxon>Pseudomonadati</taxon>
        <taxon>Pseudomonadota</taxon>
        <taxon>Alphaproteobacteria</taxon>
        <taxon>Hyphomicrobiales</taxon>
        <taxon>Nitrobacteraceae</taxon>
        <taxon>Bradyrhizobium</taxon>
    </lineage>
</organism>
<evidence type="ECO:0000313" key="1">
    <source>
        <dbReference type="EMBL" id="RXT40263.1"/>
    </source>
</evidence>
<dbReference type="Proteomes" id="UP000290819">
    <property type="component" value="Unassembled WGS sequence"/>
</dbReference>
<gene>
    <name evidence="1" type="ORF">B5V03_28660</name>
</gene>
<name>A0A4Q1UQX5_9BRAD</name>
<protein>
    <submittedName>
        <fullName evidence="1">Uncharacterized protein</fullName>
    </submittedName>
</protein>
<dbReference type="RefSeq" id="WP_129273797.1">
    <property type="nucleotide sequence ID" value="NZ_MZXW01000038.1"/>
</dbReference>
<sequence>MVSKQRNVSNRTYEAIGRFIFEFSQLEYEIRHRVAEEAWVSEEYFNAIMVHDFAVLCTAADHVFQIAFEKEPDRIKEFKALIKKARALADIRNAVAHGLWVPFMEGGKVIHVPRSLKPNISTEQAAALNKKADEARELRAQIEALTTYKLAIKKPKPWK</sequence>
<reference evidence="1 2" key="1">
    <citation type="submission" date="2017-03" db="EMBL/GenBank/DDBJ databases">
        <authorList>
            <person name="Safronova V.I."/>
            <person name="Sazanova A.L."/>
            <person name="Chirak E.R."/>
        </authorList>
    </citation>
    <scope>NUCLEOTIDE SEQUENCE [LARGE SCALE GENOMIC DNA]</scope>
    <source>
        <strain evidence="1 2">Opo-243</strain>
    </source>
</reference>
<dbReference type="EMBL" id="MZXW01000038">
    <property type="protein sequence ID" value="RXT40263.1"/>
    <property type="molecule type" value="Genomic_DNA"/>
</dbReference>
<accession>A0A4Q1UQX5</accession>